<dbReference type="InterPro" id="IPR011604">
    <property type="entry name" value="PDDEXK-like_dom_sf"/>
</dbReference>
<dbReference type="EMBL" id="LR739234">
    <property type="protein sequence ID" value="VZR97414.1"/>
    <property type="molecule type" value="Genomic_DNA"/>
</dbReference>
<gene>
    <name evidence="1" type="ORF">MF5292_00309</name>
    <name evidence="3" type="ORF">MF5293_00309</name>
    <name evidence="2" type="ORF">MF5294_00310</name>
</gene>
<dbReference type="AlphaFoldDB" id="A0A654IDU6"/>
<dbReference type="InterPro" id="IPR026350">
    <property type="entry name" value="GxxExxY"/>
</dbReference>
<evidence type="ECO:0000313" key="3">
    <source>
        <dbReference type="EMBL" id="VZR97414.1"/>
    </source>
</evidence>
<dbReference type="Pfam" id="PF13366">
    <property type="entry name" value="PDDEXK_3"/>
    <property type="match status" value="1"/>
</dbReference>
<dbReference type="InterPro" id="IPR027417">
    <property type="entry name" value="P-loop_NTPase"/>
</dbReference>
<evidence type="ECO:0000313" key="2">
    <source>
        <dbReference type="EMBL" id="VZR75290.1"/>
    </source>
</evidence>
<organism evidence="2">
    <name type="scientific">Mycoplasma feriruminatoris</name>
    <dbReference type="NCBI Taxonomy" id="1179777"/>
    <lineage>
        <taxon>Bacteria</taxon>
        <taxon>Bacillati</taxon>
        <taxon>Mycoplasmatota</taxon>
        <taxon>Mollicutes</taxon>
        <taxon>Mycoplasmataceae</taxon>
        <taxon>Mycoplasma</taxon>
    </lineage>
</organism>
<accession>A0A654IDU6</accession>
<proteinExistence type="predicted"/>
<evidence type="ECO:0000313" key="1">
    <source>
        <dbReference type="EMBL" id="VZK65144.1"/>
    </source>
</evidence>
<name>A0A654IDU6_9MOLU</name>
<dbReference type="EMBL" id="LR739233">
    <property type="protein sequence ID" value="VZR75290.1"/>
    <property type="molecule type" value="Genomic_DNA"/>
</dbReference>
<dbReference type="Gene3D" id="3.90.320.10">
    <property type="match status" value="1"/>
</dbReference>
<reference evidence="2" key="1">
    <citation type="submission" date="2019-11" db="EMBL/GenBank/DDBJ databases">
        <authorList>
            <person name="Falquet L."/>
            <person name="Falquet L."/>
        </authorList>
    </citation>
    <scope>NUCLEOTIDE SEQUENCE</scope>
    <source>
        <strain evidence="3">G1650</strain>
        <strain evidence="2">G1705</strain>
        <strain evidence="1">G5813/1+2</strain>
    </source>
</reference>
<protein>
    <submittedName>
        <fullName evidence="2">Uncharacterized protein</fullName>
    </submittedName>
</protein>
<dbReference type="Gene3D" id="3.40.50.300">
    <property type="entry name" value="P-loop containing nucleotide triphosphate hydrolases"/>
    <property type="match status" value="1"/>
</dbReference>
<dbReference type="EMBL" id="LR738858">
    <property type="protein sequence ID" value="VZK65144.1"/>
    <property type="molecule type" value="Genomic_DNA"/>
</dbReference>
<sequence>MLGSIWHKTINGVNDKCKISYLNKNEVIEFLSTQEPKNILCLGSRYGSINYVLNQLEQKYPDKFNKKTVYASIKDDEQITEPKTTSAIFTTFDSSKGLEKPICVIFDFDIAYWTQRLNKKDTKYDILRNIFCVAASRGKNSIIFVKNDDELNNSLLKGTDIIESKYYVKKDFLECEADTYRISDMFDHKYDEDLEECLDLLDIKEIYSQDTTKIKIKSNDGLIDISPCIGIYQEASYFKKYDIKQEIEQFISTDRNTQAFAMKEFKKFIKKRNKIDDLILYFTYLDTGQIRYINQVKTPFISIEEEKAIHDRLSTVFKKQEQIQELCYSVLGKYKNGITIDIIGFADVIKDNTVYELKFVNELKRAHFLQTASYMLALKIPKGILWNVKNNTSYQIAIKDVEEFKKQVCKTITKRLNIE</sequence>